<evidence type="ECO:0000256" key="1">
    <source>
        <dbReference type="SAM" id="MobiDB-lite"/>
    </source>
</evidence>
<name>A0ABW0ZRJ2_9ACTN</name>
<organism evidence="2 3">
    <name type="scientific">Actinomadura rugatobispora</name>
    <dbReference type="NCBI Taxonomy" id="1994"/>
    <lineage>
        <taxon>Bacteria</taxon>
        <taxon>Bacillati</taxon>
        <taxon>Actinomycetota</taxon>
        <taxon>Actinomycetes</taxon>
        <taxon>Streptosporangiales</taxon>
        <taxon>Thermomonosporaceae</taxon>
        <taxon>Actinomadura</taxon>
    </lineage>
</organism>
<proteinExistence type="predicted"/>
<dbReference type="EMBL" id="JBHSON010000006">
    <property type="protein sequence ID" value="MFC5745158.1"/>
    <property type="molecule type" value="Genomic_DNA"/>
</dbReference>
<keyword evidence="3" id="KW-1185">Reference proteome</keyword>
<evidence type="ECO:0000313" key="3">
    <source>
        <dbReference type="Proteomes" id="UP001596074"/>
    </source>
</evidence>
<accession>A0ABW0ZRJ2</accession>
<protein>
    <submittedName>
        <fullName evidence="2">Uncharacterized protein</fullName>
    </submittedName>
</protein>
<reference evidence="3" key="1">
    <citation type="journal article" date="2019" name="Int. J. Syst. Evol. Microbiol.">
        <title>The Global Catalogue of Microorganisms (GCM) 10K type strain sequencing project: providing services to taxonomists for standard genome sequencing and annotation.</title>
        <authorList>
            <consortium name="The Broad Institute Genomics Platform"/>
            <consortium name="The Broad Institute Genome Sequencing Center for Infectious Disease"/>
            <person name="Wu L."/>
            <person name="Ma J."/>
        </authorList>
    </citation>
    <scope>NUCLEOTIDE SEQUENCE [LARGE SCALE GENOMIC DNA]</scope>
    <source>
        <strain evidence="3">KCTC 42087</strain>
    </source>
</reference>
<dbReference type="Proteomes" id="UP001596074">
    <property type="component" value="Unassembled WGS sequence"/>
</dbReference>
<dbReference type="RefSeq" id="WP_378280783.1">
    <property type="nucleotide sequence ID" value="NZ_JBHSON010000006.1"/>
</dbReference>
<gene>
    <name evidence="2" type="ORF">ACFPZN_05990</name>
</gene>
<feature type="region of interest" description="Disordered" evidence="1">
    <location>
        <begin position="125"/>
        <end position="155"/>
    </location>
</feature>
<comment type="caution">
    <text evidence="2">The sequence shown here is derived from an EMBL/GenBank/DDBJ whole genome shotgun (WGS) entry which is preliminary data.</text>
</comment>
<evidence type="ECO:0000313" key="2">
    <source>
        <dbReference type="EMBL" id="MFC5745158.1"/>
    </source>
</evidence>
<sequence length="406" mass="44340">MNQPPPPPSGVPSFREPPPETYEMFTRKPVIYLPVLLNGGRIGFLWASVTDRAAGFLRSREFLQEAWDAPMVWNERLQRSYAQGLPAREAIRAWIGEPEDPRGGGVPSGVRERVADALTEVEALADPTRPPGPGPLIQDGELPDGTPVDRSKGWGPLHFEVPPSYDLETDGPVRYFPVVKGSVLLGYLWASVAGNAAFYMERKDSGMDGVNAGGPWIVRLRELYGQGVPAIEALARCRAEPSPGGGDRAGAVPPDAREEELPSLEALARLASRYEQSLPIAFNPAPDDTTVLRRPPVPDHEREALVRYLEQAPVVWDDGEPLVDAYDLRRPANVPNTYHTDGTWVWLGGVPYHLHAHGVAPAPDLVEHVRARGFRLPEVGADALAEARRTLEWNGLLLGPPPPAAL</sequence>